<dbReference type="Proteomes" id="UP000481583">
    <property type="component" value="Unassembled WGS sequence"/>
</dbReference>
<dbReference type="SUPFAM" id="SSF101874">
    <property type="entry name" value="YceI-like"/>
    <property type="match status" value="1"/>
</dbReference>
<dbReference type="InterPro" id="IPR036761">
    <property type="entry name" value="TTHA0802/YceI-like_sf"/>
</dbReference>
<dbReference type="InterPro" id="IPR007372">
    <property type="entry name" value="Lipid/polyisoprenoid-bd_YceI"/>
</dbReference>
<dbReference type="PANTHER" id="PTHR34406">
    <property type="entry name" value="PROTEIN YCEI"/>
    <property type="match status" value="1"/>
</dbReference>
<name>A0A6G4U7I7_9ACTN</name>
<dbReference type="SMART" id="SM00867">
    <property type="entry name" value="YceI"/>
    <property type="match status" value="1"/>
</dbReference>
<dbReference type="Gene3D" id="2.40.128.110">
    <property type="entry name" value="Lipid/polyisoprenoid-binding, YceI-like"/>
    <property type="match status" value="1"/>
</dbReference>
<dbReference type="EMBL" id="JAAKZV010000156">
    <property type="protein sequence ID" value="NGN67676.1"/>
    <property type="molecule type" value="Genomic_DNA"/>
</dbReference>
<dbReference type="PANTHER" id="PTHR34406:SF1">
    <property type="entry name" value="PROTEIN YCEI"/>
    <property type="match status" value="1"/>
</dbReference>
<evidence type="ECO:0000259" key="2">
    <source>
        <dbReference type="SMART" id="SM00867"/>
    </source>
</evidence>
<organism evidence="3 4">
    <name type="scientific">Streptomyces coryli</name>
    <dbReference type="NCBI Taxonomy" id="1128680"/>
    <lineage>
        <taxon>Bacteria</taxon>
        <taxon>Bacillati</taxon>
        <taxon>Actinomycetota</taxon>
        <taxon>Actinomycetes</taxon>
        <taxon>Kitasatosporales</taxon>
        <taxon>Streptomycetaceae</taxon>
        <taxon>Streptomyces</taxon>
    </lineage>
</organism>
<comment type="caution">
    <text evidence="3">The sequence shown here is derived from an EMBL/GenBank/DDBJ whole genome shotgun (WGS) entry which is preliminary data.</text>
</comment>
<proteinExistence type="inferred from homology"/>
<evidence type="ECO:0000313" key="3">
    <source>
        <dbReference type="EMBL" id="NGN67676.1"/>
    </source>
</evidence>
<reference evidence="3 4" key="1">
    <citation type="submission" date="2020-02" db="EMBL/GenBank/DDBJ databases">
        <title>Whole-genome analyses of novel actinobacteria.</title>
        <authorList>
            <person name="Sahin N."/>
        </authorList>
    </citation>
    <scope>NUCLEOTIDE SEQUENCE [LARGE SCALE GENOMIC DNA]</scope>
    <source>
        <strain evidence="3 4">A7024</strain>
    </source>
</reference>
<evidence type="ECO:0000256" key="1">
    <source>
        <dbReference type="ARBA" id="ARBA00008812"/>
    </source>
</evidence>
<keyword evidence="4" id="KW-1185">Reference proteome</keyword>
<accession>A0A6G4U7I7</accession>
<gene>
    <name evidence="3" type="ORF">G5C51_27715</name>
</gene>
<dbReference type="InterPro" id="IPR008969">
    <property type="entry name" value="CarboxyPept-like_regulatory"/>
</dbReference>
<dbReference type="AlphaFoldDB" id="A0A6G4U7I7"/>
<dbReference type="Pfam" id="PF04264">
    <property type="entry name" value="YceI"/>
    <property type="match status" value="1"/>
</dbReference>
<evidence type="ECO:0000313" key="4">
    <source>
        <dbReference type="Proteomes" id="UP000481583"/>
    </source>
</evidence>
<dbReference type="SUPFAM" id="SSF49464">
    <property type="entry name" value="Carboxypeptidase regulatory domain-like"/>
    <property type="match status" value="1"/>
</dbReference>
<feature type="domain" description="Lipid/polyisoprenoid-binding YceI-like" evidence="2">
    <location>
        <begin position="124"/>
        <end position="292"/>
    </location>
</feature>
<comment type="similarity">
    <text evidence="1">Belongs to the UPF0312 family.</text>
</comment>
<sequence>MLGLRRRRHTGAATAMRQSGLAGLRLPQTAGLLSCRVLDPVNQPLAHAELTVSDANGRKVVSGETDPYGTFVAAVPAGGYRLAVSHEGFTPYRGEADVAEGGHTTLGDLPLAPVELPQLPPPGDWEIDPAHTTIAFVARHIGMARVHGRFNNYSGALRIGQRMEDSAMHVIIDAASIDTNIKMRDDHLRSADFLDVERHPTLEFFSDSFAHRGGNRWAISGALSIHGVSRTVTLDTQYLGTGVGMEGEIRAACRAVTELHREDFTLNWQHMLARGIAVVGSSIQIELDIQVTGKS</sequence>
<protein>
    <recommendedName>
        <fullName evidence="2">Lipid/polyisoprenoid-binding YceI-like domain-containing protein</fullName>
    </recommendedName>
</protein>
<dbReference type="Pfam" id="PF13620">
    <property type="entry name" value="CarboxypepD_reg"/>
    <property type="match status" value="1"/>
</dbReference>
<dbReference type="Gene3D" id="2.60.40.1120">
    <property type="entry name" value="Carboxypeptidase-like, regulatory domain"/>
    <property type="match status" value="1"/>
</dbReference>